<dbReference type="RefSeq" id="WP_262397465.1">
    <property type="nucleotide sequence ID" value="NZ_JACRTC010000003.1"/>
</dbReference>
<dbReference type="Proteomes" id="UP000660861">
    <property type="component" value="Unassembled WGS sequence"/>
</dbReference>
<organism evidence="1 2">
    <name type="scientific">Zongyangia hominis</name>
    <dbReference type="NCBI Taxonomy" id="2763677"/>
    <lineage>
        <taxon>Bacteria</taxon>
        <taxon>Bacillati</taxon>
        <taxon>Bacillota</taxon>
        <taxon>Clostridia</taxon>
        <taxon>Eubacteriales</taxon>
        <taxon>Oscillospiraceae</taxon>
        <taxon>Zongyangia</taxon>
    </lineage>
</organism>
<dbReference type="EMBL" id="JACRTC010000003">
    <property type="protein sequence ID" value="MBC8570369.1"/>
    <property type="molecule type" value="Genomic_DNA"/>
</dbReference>
<keyword evidence="2" id="KW-1185">Reference proteome</keyword>
<name>A0A926EDU2_9FIRM</name>
<reference evidence="1" key="1">
    <citation type="submission" date="2020-08" db="EMBL/GenBank/DDBJ databases">
        <title>Genome public.</title>
        <authorList>
            <person name="Liu C."/>
            <person name="Sun Q."/>
        </authorList>
    </citation>
    <scope>NUCLEOTIDE SEQUENCE</scope>
    <source>
        <strain evidence="1">NSJ-54</strain>
    </source>
</reference>
<protein>
    <submittedName>
        <fullName evidence="1">Uncharacterized protein</fullName>
    </submittedName>
</protein>
<gene>
    <name evidence="1" type="ORF">H8709_05945</name>
</gene>
<evidence type="ECO:0000313" key="1">
    <source>
        <dbReference type="EMBL" id="MBC8570369.1"/>
    </source>
</evidence>
<sequence length="180" mass="19659">MAGVWSKIKISLTGRRRGVGQRLFSLLLVAVCLGGIVFLSTISAQAVRELGLNRANTVAASIQKNVSLSDVEKVLGKKNTIRLMKSYAQALAGATIEFEELPDYDTTIFFTIARAIPSDVEVSSFHIAGSDIVMDCLSPNGESADALFVALQESGYFSSVYYSSPTKEEDLYFFEFHLQV</sequence>
<proteinExistence type="predicted"/>
<comment type="caution">
    <text evidence="1">The sequence shown here is derived from an EMBL/GenBank/DDBJ whole genome shotgun (WGS) entry which is preliminary data.</text>
</comment>
<dbReference type="AlphaFoldDB" id="A0A926EDU2"/>
<evidence type="ECO:0000313" key="2">
    <source>
        <dbReference type="Proteomes" id="UP000660861"/>
    </source>
</evidence>
<accession>A0A926EDU2</accession>